<dbReference type="STRING" id="2754.EH55_06855"/>
<dbReference type="GeneID" id="90983982"/>
<organism evidence="1 2">
    <name type="scientific">Synergistes jonesii</name>
    <dbReference type="NCBI Taxonomy" id="2754"/>
    <lineage>
        <taxon>Bacteria</taxon>
        <taxon>Thermotogati</taxon>
        <taxon>Synergistota</taxon>
        <taxon>Synergistia</taxon>
        <taxon>Synergistales</taxon>
        <taxon>Synergistaceae</taxon>
        <taxon>Synergistes</taxon>
    </lineage>
</organism>
<dbReference type="Proteomes" id="UP000027665">
    <property type="component" value="Unassembled WGS sequence"/>
</dbReference>
<reference evidence="1 2" key="1">
    <citation type="submission" date="2014-04" db="EMBL/GenBank/DDBJ databases">
        <title>Draft Genome Sequence of Synergistes jonesii.</title>
        <authorList>
            <person name="Coil D.A."/>
            <person name="Eisen J.A."/>
            <person name="Holland-Moritz H.E."/>
        </authorList>
    </citation>
    <scope>NUCLEOTIDE SEQUENCE [LARGE SCALE GENOMIC DNA]</scope>
    <source>
        <strain evidence="1 2">78-1</strain>
    </source>
</reference>
<protein>
    <submittedName>
        <fullName evidence="1">Uncharacterized protein</fullName>
    </submittedName>
</protein>
<keyword evidence="2" id="KW-1185">Reference proteome</keyword>
<evidence type="ECO:0000313" key="2">
    <source>
        <dbReference type="Proteomes" id="UP000027665"/>
    </source>
</evidence>
<gene>
    <name evidence="1" type="ORF">EH55_06855</name>
</gene>
<name>A0A073IQ31_9BACT</name>
<dbReference type="RefSeq" id="WP_037976959.1">
    <property type="nucleotide sequence ID" value="NZ_JAXDSK010000062.1"/>
</dbReference>
<sequence>MALVSGFLKQKCQWTRRPSAPGTGASGYDAFGQPTPSAAVTIRCRWEMESGFVGGLMGAGAGKTYNNRVMLDSPVSEGDTLLFTDPKTDRQIGGEVQSVTSIVDVVGREQGRICYV</sequence>
<accession>A0A073IQ31</accession>
<proteinExistence type="predicted"/>
<dbReference type="AlphaFoldDB" id="A0A073IQ31"/>
<dbReference type="EMBL" id="JMKI01000037">
    <property type="protein sequence ID" value="KEJ91690.1"/>
    <property type="molecule type" value="Genomic_DNA"/>
</dbReference>
<evidence type="ECO:0000313" key="1">
    <source>
        <dbReference type="EMBL" id="KEJ91690.1"/>
    </source>
</evidence>
<comment type="caution">
    <text evidence="1">The sequence shown here is derived from an EMBL/GenBank/DDBJ whole genome shotgun (WGS) entry which is preliminary data.</text>
</comment>